<proteinExistence type="predicted"/>
<sequence>MDTWKKLVGNRAFISDLGKSHEAEIGGTKTIVGRYAVWVPVEGSERHQVIEVGDDLDALQQKYGVPIELVLKLGAFAE</sequence>
<dbReference type="AlphaFoldDB" id="A0A9E9L975"/>
<dbReference type="RefSeq" id="WP_269284361.1">
    <property type="nucleotide sequence ID" value="NZ_CP098251.1"/>
</dbReference>
<dbReference type="Proteomes" id="UP001164819">
    <property type="component" value="Chromosome"/>
</dbReference>
<evidence type="ECO:0000313" key="1">
    <source>
        <dbReference type="EMBL" id="WAV92026.1"/>
    </source>
</evidence>
<gene>
    <name evidence="1" type="ORF">NB646_04730</name>
</gene>
<organism evidence="1">
    <name type="scientific">Oxalobacter aliiformigenes</name>
    <dbReference type="NCBI Taxonomy" id="2946593"/>
    <lineage>
        <taxon>Bacteria</taxon>
        <taxon>Pseudomonadati</taxon>
        <taxon>Pseudomonadota</taxon>
        <taxon>Betaproteobacteria</taxon>
        <taxon>Burkholderiales</taxon>
        <taxon>Oxalobacteraceae</taxon>
        <taxon>Oxalobacter</taxon>
    </lineage>
</organism>
<protein>
    <submittedName>
        <fullName evidence="1">Uncharacterized protein</fullName>
    </submittedName>
</protein>
<accession>A0A9E9L975</accession>
<dbReference type="EMBL" id="CP098251">
    <property type="protein sequence ID" value="WAV92026.1"/>
    <property type="molecule type" value="Genomic_DNA"/>
</dbReference>
<name>A0A9E9L975_9BURK</name>
<reference evidence="1" key="1">
    <citation type="journal article" date="2022" name="Front. Microbiol.">
        <title>New perspectives on an old grouping: The genomic and phenotypic variability of Oxalobacter formigenes and the implications for calcium oxalate stone prevention.</title>
        <authorList>
            <person name="Chmiel J.A."/>
            <person name="Carr C."/>
            <person name="Stuivenberg G.A."/>
            <person name="Venema R."/>
            <person name="Chanyi R.M."/>
            <person name="Al K.F."/>
            <person name="Giguere D."/>
            <person name="Say H."/>
            <person name="Akouris P.P."/>
            <person name="Dominguez Romero S.A."/>
            <person name="Kwong A."/>
            <person name="Tai V."/>
            <person name="Koval S.F."/>
            <person name="Razvi H."/>
            <person name="Bjazevic J."/>
            <person name="Burton J.P."/>
        </authorList>
    </citation>
    <scope>NUCLEOTIDE SEQUENCE</scope>
    <source>
        <strain evidence="1">OxK</strain>
    </source>
</reference>